<accession>A0AAN9A787</accession>
<keyword evidence="2" id="KW-1185">Reference proteome</keyword>
<protein>
    <submittedName>
        <fullName evidence="1">Uncharacterized protein</fullName>
    </submittedName>
</protein>
<dbReference type="Proteomes" id="UP001381693">
    <property type="component" value="Unassembled WGS sequence"/>
</dbReference>
<comment type="caution">
    <text evidence="1">The sequence shown here is derived from an EMBL/GenBank/DDBJ whole genome shotgun (WGS) entry which is preliminary data.</text>
</comment>
<evidence type="ECO:0000313" key="2">
    <source>
        <dbReference type="Proteomes" id="UP001381693"/>
    </source>
</evidence>
<dbReference type="AlphaFoldDB" id="A0AAN9A787"/>
<organism evidence="1 2">
    <name type="scientific">Halocaridina rubra</name>
    <name type="common">Hawaiian red shrimp</name>
    <dbReference type="NCBI Taxonomy" id="373956"/>
    <lineage>
        <taxon>Eukaryota</taxon>
        <taxon>Metazoa</taxon>
        <taxon>Ecdysozoa</taxon>
        <taxon>Arthropoda</taxon>
        <taxon>Crustacea</taxon>
        <taxon>Multicrustacea</taxon>
        <taxon>Malacostraca</taxon>
        <taxon>Eumalacostraca</taxon>
        <taxon>Eucarida</taxon>
        <taxon>Decapoda</taxon>
        <taxon>Pleocyemata</taxon>
        <taxon>Caridea</taxon>
        <taxon>Atyoidea</taxon>
        <taxon>Atyidae</taxon>
        <taxon>Halocaridina</taxon>
    </lineage>
</organism>
<gene>
    <name evidence="1" type="ORF">SK128_003628</name>
</gene>
<sequence>MISPNLRTLEDIKEADKKSHRSGCRRMFNIGIQTNGHNGYYDKYRSLPSLLRKMNDTTLNMLSRSRLQITGGSLPYIDCDIKLYTSSDIKQCISRRQHLSHAPWIAFVGDSKMRVKFNRFVSTNVNFNWRIYNASSEQATSTSWKSYFLRNPKKYQHSLSVQGYRGTRLDFIWATKGLTTHRGFDVPEPQLKKWAYEAKRVPDVVIVGFGMWTMHEEFLLRLPSLRSVSSIAELWLNVAQVLEDLATRTTVIAWCQTRTREIAAIDYVTEEAINLSFAERLKRILHYSRTHSWASEWIDEVMHMALGYTKGVIIWDTTVPFSLANIKECKDMHAVGHSNHTAYCSPPHLCCDFVHNDLLTLDDENTMILNLLCNKFTSGNKNYCCSQHFHLNQDM</sequence>
<dbReference type="EMBL" id="JAXCGZ010009553">
    <property type="protein sequence ID" value="KAK7076779.1"/>
    <property type="molecule type" value="Genomic_DNA"/>
</dbReference>
<name>A0AAN9A787_HALRR</name>
<proteinExistence type="predicted"/>
<evidence type="ECO:0000313" key="1">
    <source>
        <dbReference type="EMBL" id="KAK7076779.1"/>
    </source>
</evidence>
<reference evidence="1 2" key="1">
    <citation type="submission" date="2023-11" db="EMBL/GenBank/DDBJ databases">
        <title>Halocaridina rubra genome assembly.</title>
        <authorList>
            <person name="Smith C."/>
        </authorList>
    </citation>
    <scope>NUCLEOTIDE SEQUENCE [LARGE SCALE GENOMIC DNA]</scope>
    <source>
        <strain evidence="1">EP-1</strain>
        <tissue evidence="1">Whole</tissue>
    </source>
</reference>